<dbReference type="GO" id="GO:0004527">
    <property type="term" value="F:exonuclease activity"/>
    <property type="evidence" value="ECO:0007669"/>
    <property type="project" value="UniProtKB-ARBA"/>
</dbReference>
<evidence type="ECO:0000259" key="1">
    <source>
        <dbReference type="SMART" id="SM00479"/>
    </source>
</evidence>
<comment type="caution">
    <text evidence="2">The sequence shown here is derived from an EMBL/GenBank/DDBJ whole genome shotgun (WGS) entry which is preliminary data.</text>
</comment>
<dbReference type="RefSeq" id="WP_067999953.1">
    <property type="nucleotide sequence ID" value="NZ_QQBC01000005.1"/>
</dbReference>
<name>A0A370I6L1_9NOCA</name>
<organism evidence="2 3">
    <name type="scientific">Nocardia pseudobrasiliensis</name>
    <dbReference type="NCBI Taxonomy" id="45979"/>
    <lineage>
        <taxon>Bacteria</taxon>
        <taxon>Bacillati</taxon>
        <taxon>Actinomycetota</taxon>
        <taxon>Actinomycetes</taxon>
        <taxon>Mycobacteriales</taxon>
        <taxon>Nocardiaceae</taxon>
        <taxon>Nocardia</taxon>
    </lineage>
</organism>
<dbReference type="InterPro" id="IPR013520">
    <property type="entry name" value="Ribonucl_H"/>
</dbReference>
<dbReference type="AlphaFoldDB" id="A0A370I6L1"/>
<sequence length="266" mass="29752">MTDRPWIERPLGGFDLETTSPDPESARIVSACLVLIEPTGPRLRTWLLNPGIDIPAEAAAIHGITTEQARTEGTDYASGYRDIRRELCRAWENGYAIAMYNGAYDCTVMDRQGRALDWPALHVGLTVDPYVIDRAVDPDRPGPRRLDATIAHYGLPMGDAHTADADALAAARLAWLLGRRHPRIGALTPEQLMNAQTDWHQTHSDNYRDWATRKAAELRDQATALQHRATELTTRAAHTDGSWPLRRVFKHRDNHLQPTNLETVGT</sequence>
<dbReference type="EMBL" id="QQBC01000005">
    <property type="protein sequence ID" value="RDI65741.1"/>
    <property type="molecule type" value="Genomic_DNA"/>
</dbReference>
<dbReference type="InterPro" id="IPR036397">
    <property type="entry name" value="RNaseH_sf"/>
</dbReference>
<dbReference type="GO" id="GO:0003676">
    <property type="term" value="F:nucleic acid binding"/>
    <property type="evidence" value="ECO:0007669"/>
    <property type="project" value="InterPro"/>
</dbReference>
<dbReference type="NCBIfam" id="NF005927">
    <property type="entry name" value="PRK07942.1"/>
    <property type="match status" value="1"/>
</dbReference>
<dbReference type="Gene3D" id="3.30.420.10">
    <property type="entry name" value="Ribonuclease H-like superfamily/Ribonuclease H"/>
    <property type="match status" value="1"/>
</dbReference>
<dbReference type="InterPro" id="IPR012337">
    <property type="entry name" value="RNaseH-like_sf"/>
</dbReference>
<evidence type="ECO:0000313" key="2">
    <source>
        <dbReference type="EMBL" id="RDI65741.1"/>
    </source>
</evidence>
<dbReference type="SUPFAM" id="SSF53098">
    <property type="entry name" value="Ribonuclease H-like"/>
    <property type="match status" value="1"/>
</dbReference>
<reference evidence="2 3" key="1">
    <citation type="submission" date="2018-07" db="EMBL/GenBank/DDBJ databases">
        <title>Genomic Encyclopedia of Type Strains, Phase IV (KMG-IV): sequencing the most valuable type-strain genomes for metagenomic binning, comparative biology and taxonomic classification.</title>
        <authorList>
            <person name="Goeker M."/>
        </authorList>
    </citation>
    <scope>NUCLEOTIDE SEQUENCE [LARGE SCALE GENOMIC DNA]</scope>
    <source>
        <strain evidence="2 3">DSM 44290</strain>
    </source>
</reference>
<dbReference type="Proteomes" id="UP000254869">
    <property type="component" value="Unassembled WGS sequence"/>
</dbReference>
<dbReference type="STRING" id="1210086.GCA_001613105_04105"/>
<dbReference type="CDD" id="cd06127">
    <property type="entry name" value="DEDDh"/>
    <property type="match status" value="1"/>
</dbReference>
<gene>
    <name evidence="2" type="ORF">DFR76_10556</name>
</gene>
<protein>
    <submittedName>
        <fullName evidence="2">DNA polymerase-3 subunit epsilon</fullName>
    </submittedName>
</protein>
<dbReference type="Pfam" id="PF00929">
    <property type="entry name" value="RNase_T"/>
    <property type="match status" value="1"/>
</dbReference>
<dbReference type="SMART" id="SM00479">
    <property type="entry name" value="EXOIII"/>
    <property type="match status" value="1"/>
</dbReference>
<proteinExistence type="predicted"/>
<feature type="domain" description="Exonuclease" evidence="1">
    <location>
        <begin position="10"/>
        <end position="183"/>
    </location>
</feature>
<evidence type="ECO:0000313" key="3">
    <source>
        <dbReference type="Proteomes" id="UP000254869"/>
    </source>
</evidence>
<keyword evidence="3" id="KW-1185">Reference proteome</keyword>
<accession>A0A370I6L1</accession>